<evidence type="ECO:0000256" key="5">
    <source>
        <dbReference type="SAM" id="MobiDB-lite"/>
    </source>
</evidence>
<gene>
    <name evidence="7" type="ORF">DERYTH_LOCUS5226</name>
</gene>
<dbReference type="SUPFAM" id="SSF117289">
    <property type="entry name" value="Nucleoporin domain"/>
    <property type="match status" value="1"/>
</dbReference>
<evidence type="ECO:0000256" key="2">
    <source>
        <dbReference type="ARBA" id="ARBA00022448"/>
    </source>
</evidence>
<evidence type="ECO:0000313" key="8">
    <source>
        <dbReference type="Proteomes" id="UP000789405"/>
    </source>
</evidence>
<evidence type="ECO:0000259" key="6">
    <source>
        <dbReference type="Pfam" id="PF16755"/>
    </source>
</evidence>
<sequence>MTEEIEVHSFEEEDAEFFEFKQFNKNALSVQLSQDTTYPEVIPPYPSLLAISKIYGYFVAATNKGFIYAYTQDLHKLFGNSEAGSKELLSQKIHFEIPEGNVRCLRLSSDQLTLVVGVEGGLVFFYDVTKFASEQAGSQPFQIMSFPDDVRDLRPNPGEKHNLIAILLASGIIYIKDYLLNNEISKLEGSKVGERFTAKNALFVVAYFPVIQEEEAEHEVFIVSREIKSKILYIKCPTICCPSLFDHPKLPYLYMETIKDWGSNLKCLIICASANSADVSLIVRDSSNNWTSLILTETNRAALPLSEIHGNDTLPIGLALDFTCIESWITRLTADENTEIPPVPILYILNDECDIVAYRCFNKDAFLANESLSEMTHPKKLPDTGHSSGMIPPKRDLLPPTTNTQDSTAFPPIDAPNKTESPISPPSKTGSSVVDPIKTASPIVVPLKTASPIVAPIRTASPVVAPIKTASPIVVPNKTSSPIIVPTKTDSFNNSLASSVSSNKYIPSQKNITTPPPDSTPPRNLGSNQPTESDSKTPHMIRMNATNNDINQLNNLIEVVGNSYIAKYHNRTTEQCFDNSDTWSIGDLPVITSEINRLEHEASSMSQALADLRRQVNEFSHDVHIDYVKTTKDIEHLMYTPSNMITIGRRGILQSRIKERLETTFKTVKESAQALEAQLNALHEQIQEKKSNKSLRQYIDRSIRNISKGLYRNASQIEQLSAQLDQLTLQISSGDHASNREASVSTPIIKVEPIKAPTKNISYSIDAAEATAAYLNKERICERLKTINKFNRKSPVKTSVFEENEDEFTEKKFMTPIIISPKKSPSSLKPRTFPRAFSPRLGKQVLEERSTRLYQVENIDYGTEKYQDYEDSRPFIHDDIYTLPENLGIQETMQATEVAQSVRFQSTGLELPLSFGEKLVESPLPYALESDESNLTRASLISQYNETTQEQSIFEATSSYQDRDEEAQYLDSYRDETQDSDESKFGKIIESDVSRLLKTSELKQSFNNFEEESKSSVPQTVPNTTTEDIIAENGNELMGVSENFGSFGLGEPAKTFNASGSQSGFGLFGDRSLADTPVSTAGFGKPTSFGAATSAPIVFGAGLPVSNNASGIPPAFATPPSNVNTFSSLAAHPSQAFGQPAFGQIGFGQSSLGASNTQAFGQPAFGQPAFGQSGFGQARMFGTPAALSANVRPPSGSGFARFASNNAFGNVNDGNDILGASGNSFGATNTPANTNKSSFMEFR</sequence>
<feature type="region of interest" description="Disordered" evidence="5">
    <location>
        <begin position="376"/>
        <end position="434"/>
    </location>
</feature>
<comment type="subcellular location">
    <subcellularLocation>
        <location evidence="1">Nucleus</location>
    </subcellularLocation>
</comment>
<evidence type="ECO:0000256" key="3">
    <source>
        <dbReference type="ARBA" id="ARBA00023242"/>
    </source>
</evidence>
<feature type="domain" description="Nucleoporin Nup159/Nup146 N-terminal" evidence="6">
    <location>
        <begin position="46"/>
        <end position="177"/>
    </location>
</feature>
<dbReference type="InterPro" id="IPR039462">
    <property type="entry name" value="Nup159/Nup146_N"/>
</dbReference>
<name>A0A9N9B1T2_9GLOM</name>
<organism evidence="7 8">
    <name type="scientific">Dentiscutata erythropus</name>
    <dbReference type="NCBI Taxonomy" id="1348616"/>
    <lineage>
        <taxon>Eukaryota</taxon>
        <taxon>Fungi</taxon>
        <taxon>Fungi incertae sedis</taxon>
        <taxon>Mucoromycota</taxon>
        <taxon>Glomeromycotina</taxon>
        <taxon>Glomeromycetes</taxon>
        <taxon>Diversisporales</taxon>
        <taxon>Gigasporaceae</taxon>
        <taxon>Dentiscutata</taxon>
    </lineage>
</organism>
<dbReference type="Gene3D" id="2.130.10.10">
    <property type="entry name" value="YVTN repeat-like/Quinoprotein amine dehydrogenase"/>
    <property type="match status" value="2"/>
</dbReference>
<feature type="region of interest" description="Disordered" evidence="5">
    <location>
        <begin position="503"/>
        <end position="539"/>
    </location>
</feature>
<keyword evidence="3" id="KW-0539">Nucleus</keyword>
<accession>A0A9N9B1T2</accession>
<feature type="coiled-coil region" evidence="4">
    <location>
        <begin position="658"/>
        <end position="692"/>
    </location>
</feature>
<protein>
    <submittedName>
        <fullName evidence="7">15700_t:CDS:1</fullName>
    </submittedName>
</protein>
<dbReference type="EMBL" id="CAJVPY010002143">
    <property type="protein sequence ID" value="CAG8550110.1"/>
    <property type="molecule type" value="Genomic_DNA"/>
</dbReference>
<feature type="non-terminal residue" evidence="7">
    <location>
        <position position="1"/>
    </location>
</feature>
<feature type="compositionally biased region" description="Polar residues" evidence="5">
    <location>
        <begin position="418"/>
        <end position="432"/>
    </location>
</feature>
<reference evidence="7" key="1">
    <citation type="submission" date="2021-06" db="EMBL/GenBank/DDBJ databases">
        <authorList>
            <person name="Kallberg Y."/>
            <person name="Tangrot J."/>
            <person name="Rosling A."/>
        </authorList>
    </citation>
    <scope>NUCLEOTIDE SEQUENCE</scope>
    <source>
        <strain evidence="7">MA453B</strain>
    </source>
</reference>
<dbReference type="InterPro" id="IPR015943">
    <property type="entry name" value="WD40/YVTN_repeat-like_dom_sf"/>
</dbReference>
<feature type="compositionally biased region" description="Polar residues" evidence="5">
    <location>
        <begin position="521"/>
        <end position="532"/>
    </location>
</feature>
<keyword evidence="8" id="KW-1185">Reference proteome</keyword>
<evidence type="ECO:0000256" key="4">
    <source>
        <dbReference type="SAM" id="Coils"/>
    </source>
</evidence>
<evidence type="ECO:0000256" key="1">
    <source>
        <dbReference type="ARBA" id="ARBA00004123"/>
    </source>
</evidence>
<proteinExistence type="predicted"/>
<dbReference type="AlphaFoldDB" id="A0A9N9B1T2"/>
<keyword evidence="4" id="KW-0175">Coiled coil</keyword>
<feature type="compositionally biased region" description="Polar residues" evidence="5">
    <location>
        <begin position="504"/>
        <end position="513"/>
    </location>
</feature>
<dbReference type="GO" id="GO:0005634">
    <property type="term" value="C:nucleus"/>
    <property type="evidence" value="ECO:0007669"/>
    <property type="project" value="UniProtKB-SubCell"/>
</dbReference>
<evidence type="ECO:0000313" key="7">
    <source>
        <dbReference type="EMBL" id="CAG8550110.1"/>
    </source>
</evidence>
<dbReference type="OrthoDB" id="248320at2759"/>
<keyword evidence="2" id="KW-0813">Transport</keyword>
<comment type="caution">
    <text evidence="7">The sequence shown here is derived from an EMBL/GenBank/DDBJ whole genome shotgun (WGS) entry which is preliminary data.</text>
</comment>
<dbReference type="Pfam" id="PF16755">
    <property type="entry name" value="Beta-prop_NUP159_NUP214"/>
    <property type="match status" value="2"/>
</dbReference>
<feature type="domain" description="Nucleoporin Nup159/Nup146 N-terminal" evidence="6">
    <location>
        <begin position="200"/>
        <end position="352"/>
    </location>
</feature>
<dbReference type="Proteomes" id="UP000789405">
    <property type="component" value="Unassembled WGS sequence"/>
</dbReference>